<feature type="domain" description="PurE" evidence="1">
    <location>
        <begin position="98"/>
        <end position="232"/>
    </location>
</feature>
<dbReference type="EMBL" id="NDHY01000004">
    <property type="protein sequence ID" value="RII00418.1"/>
    <property type="molecule type" value="Genomic_DNA"/>
</dbReference>
<dbReference type="InterPro" id="IPR000031">
    <property type="entry name" value="PurE_dom"/>
</dbReference>
<dbReference type="GO" id="GO:0016787">
    <property type="term" value="F:hydrolase activity"/>
    <property type="evidence" value="ECO:0007669"/>
    <property type="project" value="InterPro"/>
</dbReference>
<protein>
    <submittedName>
        <fullName evidence="2">Nickel pincer cofactor biosynthesis protein LarB</fullName>
    </submittedName>
</protein>
<dbReference type="Proteomes" id="UP000266287">
    <property type="component" value="Unassembled WGS sequence"/>
</dbReference>
<evidence type="ECO:0000259" key="1">
    <source>
        <dbReference type="SMART" id="SM01001"/>
    </source>
</evidence>
<dbReference type="InterPro" id="IPR039476">
    <property type="entry name" value="P2CMN_synthase_LarB"/>
</dbReference>
<organism evidence="2 3">
    <name type="scientific">candidate division NPL-UPA2 bacterium Unc8</name>
    <dbReference type="NCBI Taxonomy" id="1980939"/>
    <lineage>
        <taxon>Bacteria</taxon>
    </lineage>
</organism>
<sequence>MKKIKYIDDLAKLDLCRGERTGIPEAVFAEAKQPADVVSILKALVEEKGYAMATRVTSACLEAIKESDFSPYKVQMYPRARIVVMSKKNRKQKQDTGAAVGLIAAGTADISIAEEVKVTATEMGCEVIYAYDVGVAGIHRLIAPLKEMRKKRVSVIVVVAGMDAVLPIVVKGMVATPVIGVPTSIGYGYGGGGEAALMTMLQSCSPGLVVVNIDNGFGAGATAALIAKGAAKGL</sequence>
<dbReference type="GO" id="GO:0006189">
    <property type="term" value="P:'de novo' IMP biosynthetic process"/>
    <property type="evidence" value="ECO:0007669"/>
    <property type="project" value="InterPro"/>
</dbReference>
<dbReference type="Pfam" id="PF00731">
    <property type="entry name" value="AIRC"/>
    <property type="match status" value="1"/>
</dbReference>
<gene>
    <name evidence="2" type="primary">larB</name>
    <name evidence="2" type="ORF">B9J77_02745</name>
</gene>
<dbReference type="NCBIfam" id="NF033503">
    <property type="entry name" value="LarB"/>
    <property type="match status" value="1"/>
</dbReference>
<accession>A0A399FVH6</accession>
<name>A0A399FVH6_UNCN2</name>
<dbReference type="PANTHER" id="PTHR43064">
    <property type="entry name" value="PHOSPHORIBOSYLAMINOIMIDAZOLE CARBOXYLASE-RELATED"/>
    <property type="match status" value="1"/>
</dbReference>
<evidence type="ECO:0000313" key="2">
    <source>
        <dbReference type="EMBL" id="RII00418.1"/>
    </source>
</evidence>
<reference evidence="2 3" key="1">
    <citation type="submission" date="2018-08" db="EMBL/GenBank/DDBJ databases">
        <title>Draft genome of candidate division NPL-UPA2 bacterium Unc8 that adapted to ultra-basic serpentinizing groundwater.</title>
        <authorList>
            <person name="Ishii S."/>
            <person name="Suzuki S."/>
            <person name="Nealson K.H."/>
        </authorList>
    </citation>
    <scope>NUCLEOTIDE SEQUENCE [LARGE SCALE GENOMIC DNA]</scope>
    <source>
        <strain evidence="2">Unc8</strain>
    </source>
</reference>
<dbReference type="AlphaFoldDB" id="A0A399FVH6"/>
<evidence type="ECO:0000313" key="3">
    <source>
        <dbReference type="Proteomes" id="UP000266287"/>
    </source>
</evidence>
<dbReference type="PANTHER" id="PTHR43064:SF1">
    <property type="entry name" value="SLL1489 PROTEIN"/>
    <property type="match status" value="1"/>
</dbReference>
<proteinExistence type="predicted"/>
<dbReference type="SMART" id="SM01001">
    <property type="entry name" value="AIRC"/>
    <property type="match status" value="1"/>
</dbReference>
<comment type="caution">
    <text evidence="2">The sequence shown here is derived from an EMBL/GenBank/DDBJ whole genome shotgun (WGS) entry which is preliminary data.</text>
</comment>
<dbReference type="SUPFAM" id="SSF52255">
    <property type="entry name" value="N5-CAIR mutase (phosphoribosylaminoimidazole carboxylase, PurE)"/>
    <property type="match status" value="1"/>
</dbReference>
<dbReference type="Gene3D" id="3.40.50.1970">
    <property type="match status" value="1"/>
</dbReference>